<keyword evidence="4" id="KW-1185">Reference proteome</keyword>
<dbReference type="AlphaFoldDB" id="A0A061IXM5"/>
<comment type="caution">
    <text evidence="3">The sequence shown here is derived from an EMBL/GenBank/DDBJ whole genome shotgun (WGS) entry which is preliminary data.</text>
</comment>
<accession>A0A061IXM5</accession>
<feature type="region of interest" description="Disordered" evidence="2">
    <location>
        <begin position="132"/>
        <end position="159"/>
    </location>
</feature>
<evidence type="ECO:0000313" key="3">
    <source>
        <dbReference type="EMBL" id="ESL06596.1"/>
    </source>
</evidence>
<sequence length="422" mass="47136">MLPAAVDSHVGAYVSEPPACLCMHGNDRSGDLGALQAEGEEALETSSDNEEVRCAATLRLHEDYPEPLTRAQRELLYRHTATMVHRFEMLRKGTRIVERGYNSLKSLLARLEEERTRLQTSLDELLKQEETESLAKNHTESTASHTEAKPTPSRRRPGGLLCSAAFANMHNILNAAKREEQQQRSNVTLGREKIGKTTRLKIIDDDLAEQKQYLAPLTEKYEKSRALLETTKGKVLEVLRLYDEMHRMEVLYASRFFLRASGAQGGEGVAETAAYDVFFAPARYTDEVQDMIREQVEETLGEYLAYRSRVDPVLESLAEERRNREAKRADQLLQLIGVNTENIKVAASIDLGFATSLVTTTTSDAAPLALKKNDGTTAVAGQISDTEDDNDDNGTGGEPQEKRQRDQIQSALAALDDFEELY</sequence>
<gene>
    <name evidence="3" type="ORF">TRSC58_05727</name>
</gene>
<dbReference type="VEuPathDB" id="TriTrypDB:TRSC58_05727"/>
<keyword evidence="1" id="KW-0175">Coiled coil</keyword>
<evidence type="ECO:0000313" key="4">
    <source>
        <dbReference type="Proteomes" id="UP000031737"/>
    </source>
</evidence>
<protein>
    <submittedName>
        <fullName evidence="3">Uncharacterized protein</fullName>
    </submittedName>
</protein>
<dbReference type="OrthoDB" id="273262at2759"/>
<reference evidence="3 4" key="1">
    <citation type="submission" date="2013-07" db="EMBL/GenBank/DDBJ databases">
        <authorList>
            <person name="Stoco P.H."/>
            <person name="Wagner G."/>
            <person name="Gerber A."/>
            <person name="Zaha A."/>
            <person name="Thompson C."/>
            <person name="Bartholomeu D.C."/>
            <person name="Luckemeyer D.D."/>
            <person name="Bahia D."/>
            <person name="Loreto E."/>
            <person name="Prestes E.B."/>
            <person name="Lima F.M."/>
            <person name="Rodrigues-Luiz G."/>
            <person name="Vallejo G.A."/>
            <person name="Filho J.F."/>
            <person name="Monteiro K.M."/>
            <person name="Tyler K.M."/>
            <person name="de Almeida L.G."/>
            <person name="Ortiz M.F."/>
            <person name="Siervo M.A."/>
            <person name="de Moraes M.H."/>
            <person name="Cunha O.L."/>
            <person name="Mendonca-Neto R."/>
            <person name="Silva R."/>
            <person name="Teixeira S.M."/>
            <person name="Murta S.M."/>
            <person name="Sincero T.C."/>
            <person name="Mendes T.A."/>
            <person name="Urmenyi T.P."/>
            <person name="Silva V.G."/>
            <person name="da Rocha W.D."/>
            <person name="Andersson B."/>
            <person name="Romanha A.J."/>
            <person name="Steindel M."/>
            <person name="de Vasconcelos A.T."/>
            <person name="Grisard E.C."/>
        </authorList>
    </citation>
    <scope>NUCLEOTIDE SEQUENCE [LARGE SCALE GENOMIC DNA]</scope>
    <source>
        <strain evidence="3 4">SC58</strain>
    </source>
</reference>
<name>A0A061IXM5_TRYRA</name>
<feature type="region of interest" description="Disordered" evidence="2">
    <location>
        <begin position="380"/>
        <end position="408"/>
    </location>
</feature>
<dbReference type="EMBL" id="AUPL01005727">
    <property type="protein sequence ID" value="ESL06596.1"/>
    <property type="molecule type" value="Genomic_DNA"/>
</dbReference>
<feature type="coiled-coil region" evidence="1">
    <location>
        <begin position="101"/>
        <end position="131"/>
    </location>
</feature>
<dbReference type="Proteomes" id="UP000031737">
    <property type="component" value="Unassembled WGS sequence"/>
</dbReference>
<organism evidence="3 4">
    <name type="scientific">Trypanosoma rangeli SC58</name>
    <dbReference type="NCBI Taxonomy" id="429131"/>
    <lineage>
        <taxon>Eukaryota</taxon>
        <taxon>Discoba</taxon>
        <taxon>Euglenozoa</taxon>
        <taxon>Kinetoplastea</taxon>
        <taxon>Metakinetoplastina</taxon>
        <taxon>Trypanosomatida</taxon>
        <taxon>Trypanosomatidae</taxon>
        <taxon>Trypanosoma</taxon>
        <taxon>Herpetosoma</taxon>
    </lineage>
</organism>
<evidence type="ECO:0000256" key="1">
    <source>
        <dbReference type="SAM" id="Coils"/>
    </source>
</evidence>
<evidence type="ECO:0000256" key="2">
    <source>
        <dbReference type="SAM" id="MobiDB-lite"/>
    </source>
</evidence>
<proteinExistence type="predicted"/>